<evidence type="ECO:0000313" key="1">
    <source>
        <dbReference type="EMBL" id="KAI0051352.1"/>
    </source>
</evidence>
<reference evidence="1" key="1">
    <citation type="submission" date="2021-02" db="EMBL/GenBank/DDBJ databases">
        <authorList>
            <consortium name="DOE Joint Genome Institute"/>
            <person name="Ahrendt S."/>
            <person name="Looney B.P."/>
            <person name="Miyauchi S."/>
            <person name="Morin E."/>
            <person name="Drula E."/>
            <person name="Courty P.E."/>
            <person name="Chicoki N."/>
            <person name="Fauchery L."/>
            <person name="Kohler A."/>
            <person name="Kuo A."/>
            <person name="Labutti K."/>
            <person name="Pangilinan J."/>
            <person name="Lipzen A."/>
            <person name="Riley R."/>
            <person name="Andreopoulos W."/>
            <person name="He G."/>
            <person name="Johnson J."/>
            <person name="Barry K.W."/>
            <person name="Grigoriev I.V."/>
            <person name="Nagy L."/>
            <person name="Hibbett D."/>
            <person name="Henrissat B."/>
            <person name="Matheny P.B."/>
            <person name="Labbe J."/>
            <person name="Martin F."/>
        </authorList>
    </citation>
    <scope>NUCLEOTIDE SEQUENCE</scope>
    <source>
        <strain evidence="1">FP105234-sp</strain>
    </source>
</reference>
<organism evidence="1 2">
    <name type="scientific">Auriscalpium vulgare</name>
    <dbReference type="NCBI Taxonomy" id="40419"/>
    <lineage>
        <taxon>Eukaryota</taxon>
        <taxon>Fungi</taxon>
        <taxon>Dikarya</taxon>
        <taxon>Basidiomycota</taxon>
        <taxon>Agaricomycotina</taxon>
        <taxon>Agaricomycetes</taxon>
        <taxon>Russulales</taxon>
        <taxon>Auriscalpiaceae</taxon>
        <taxon>Auriscalpium</taxon>
    </lineage>
</organism>
<dbReference type="EMBL" id="MU275853">
    <property type="protein sequence ID" value="KAI0051352.1"/>
    <property type="molecule type" value="Genomic_DNA"/>
</dbReference>
<dbReference type="Proteomes" id="UP000814033">
    <property type="component" value="Unassembled WGS sequence"/>
</dbReference>
<protein>
    <submittedName>
        <fullName evidence="1">Protein transporter SEC24</fullName>
    </submittedName>
</protein>
<keyword evidence="2" id="KW-1185">Reference proteome</keyword>
<evidence type="ECO:0000313" key="2">
    <source>
        <dbReference type="Proteomes" id="UP000814033"/>
    </source>
</evidence>
<name>A0ACB8S5B9_9AGAM</name>
<sequence>MYAHGAHIPQPPHSAGLNLKGLRTHIEPHQVPSPVDGIEADRAKWENHTFMTLPGTHVPQSTSDYVAIDQGNSSPKFIRVSTWNIPSTSRMVEDLDIPIVAVIQPFADLDPREEPIPLVQSGEEGPPRCGQCRGYINPWVTWTAGGNRWKCNLCLYETEIHPDMFSPLDADLFPLNRAERLELQKGTIDFDVSDSPDYWASQPPSHLTPSYIPTEPPPPPDSARKPAPMRYVFVLDISLEAVQSGFLSAACTSLRAVLYGENASFPADCTLAIMTFDLALHFYDLSPNQDTPRELVVTDVDEPYLPLPSAALFAQPFVSRTVIESFLEALPQRFATCASQSCLGSALRAGLASLAFHGGHIVAYLSTLPTLGPGALTPITPEAEMKLVDKPQEKTLFVPRKIEWRNLGEECAEAGVGVSLVFAPSQFVDVGSIGVVASVTGGEQFFHPRFQPPRDGPILESQLRRLVSRTSGHSVDLRVRASNGLRPSRPLGNFHLATPGAPKFGILDADKAFSIEIDHTRALSAHEYAHIQCATLYTNPAGQRRVRVLNLAIQVVELAGNVFRFADMDVVVAHMMRYSISQMPDHSLANIRDDLTERCSAILYSYRRNCATSTAHSQLIIPEAFRSLPMYTLAVHKSKPLKARSVSADVRNYHAHRLSALGVRGTMYHLYPRLLALHDLDHTIALPDPASGVIEMPSLMRGSYVFMEAAGLYLMDNEDMQVLWVGQSVSPQILRDVFGVDDVADLDPYIHTVPEIDSTLSKQLRNILASRSAEKGGRATKLLIARQNLDASEIEFADMLVEDHNNAALSYMDYLSLVHKQISNAIQTGASLSPGASIRSPW</sequence>
<accession>A0ACB8S5B9</accession>
<comment type="caution">
    <text evidence="1">The sequence shown here is derived from an EMBL/GenBank/DDBJ whole genome shotgun (WGS) entry which is preliminary data.</text>
</comment>
<gene>
    <name evidence="1" type="ORF">FA95DRAFT_1587274</name>
</gene>
<proteinExistence type="predicted"/>
<reference evidence="1" key="2">
    <citation type="journal article" date="2022" name="New Phytol.">
        <title>Evolutionary transition to the ectomycorrhizal habit in the genomes of a hyperdiverse lineage of mushroom-forming fungi.</title>
        <authorList>
            <person name="Looney B."/>
            <person name="Miyauchi S."/>
            <person name="Morin E."/>
            <person name="Drula E."/>
            <person name="Courty P.E."/>
            <person name="Kohler A."/>
            <person name="Kuo A."/>
            <person name="LaButti K."/>
            <person name="Pangilinan J."/>
            <person name="Lipzen A."/>
            <person name="Riley R."/>
            <person name="Andreopoulos W."/>
            <person name="He G."/>
            <person name="Johnson J."/>
            <person name="Nolan M."/>
            <person name="Tritt A."/>
            <person name="Barry K.W."/>
            <person name="Grigoriev I.V."/>
            <person name="Nagy L.G."/>
            <person name="Hibbett D."/>
            <person name="Henrissat B."/>
            <person name="Matheny P.B."/>
            <person name="Labbe J."/>
            <person name="Martin F.M."/>
        </authorList>
    </citation>
    <scope>NUCLEOTIDE SEQUENCE</scope>
    <source>
        <strain evidence="1">FP105234-sp</strain>
    </source>
</reference>